<accession>A0A081AEE9</accession>
<reference evidence="1 2" key="1">
    <citation type="submission" date="2013-11" db="EMBL/GenBank/DDBJ databases">
        <title>The Genome Sequence of Phytophthora parasitica P1976.</title>
        <authorList>
            <consortium name="The Broad Institute Genomics Platform"/>
            <person name="Russ C."/>
            <person name="Tyler B."/>
            <person name="Panabieres F."/>
            <person name="Shan W."/>
            <person name="Tripathy S."/>
            <person name="Grunwald N."/>
            <person name="Machado M."/>
            <person name="Johnson C.S."/>
            <person name="Walker B."/>
            <person name="Young S."/>
            <person name="Zeng Q."/>
            <person name="Gargeya S."/>
            <person name="Fitzgerald M."/>
            <person name="Haas B."/>
            <person name="Abouelleil A."/>
            <person name="Allen A.W."/>
            <person name="Alvarado L."/>
            <person name="Arachchi H.M."/>
            <person name="Berlin A.M."/>
            <person name="Chapman S.B."/>
            <person name="Gainer-Dewar J."/>
            <person name="Goldberg J."/>
            <person name="Griggs A."/>
            <person name="Gujja S."/>
            <person name="Hansen M."/>
            <person name="Howarth C."/>
            <person name="Imamovic A."/>
            <person name="Ireland A."/>
            <person name="Larimer J."/>
            <person name="McCowan C."/>
            <person name="Murphy C."/>
            <person name="Pearson M."/>
            <person name="Poon T.W."/>
            <person name="Priest M."/>
            <person name="Roberts A."/>
            <person name="Saif S."/>
            <person name="Shea T."/>
            <person name="Sisk P."/>
            <person name="Sykes S."/>
            <person name="Wortman J."/>
            <person name="Nusbaum C."/>
            <person name="Birren B."/>
        </authorList>
    </citation>
    <scope>NUCLEOTIDE SEQUENCE [LARGE SCALE GENOMIC DNA]</scope>
    <source>
        <strain evidence="1 2">P1976</strain>
    </source>
</reference>
<comment type="caution">
    <text evidence="1">The sequence shown here is derived from an EMBL/GenBank/DDBJ whole genome shotgun (WGS) entry which is preliminary data.</text>
</comment>
<evidence type="ECO:0000313" key="1">
    <source>
        <dbReference type="EMBL" id="ETO77260.1"/>
    </source>
</evidence>
<evidence type="ECO:0000313" key="2">
    <source>
        <dbReference type="Proteomes" id="UP000028582"/>
    </source>
</evidence>
<protein>
    <submittedName>
        <fullName evidence="1">Uncharacterized protein</fullName>
    </submittedName>
</protein>
<feature type="non-terminal residue" evidence="1">
    <location>
        <position position="1"/>
    </location>
</feature>
<dbReference type="Proteomes" id="UP000028582">
    <property type="component" value="Unassembled WGS sequence"/>
</dbReference>
<sequence length="55" mass="5964">VVGCRLAHASYPDFVANCEAGSDSTSEQHQQLQAGASSILTSYNQYKLPRLPSCY</sequence>
<gene>
    <name evidence="1" type="ORF">F444_07509</name>
</gene>
<organism evidence="1 2">
    <name type="scientific">Phytophthora nicotianae P1976</name>
    <dbReference type="NCBI Taxonomy" id="1317066"/>
    <lineage>
        <taxon>Eukaryota</taxon>
        <taxon>Sar</taxon>
        <taxon>Stramenopiles</taxon>
        <taxon>Oomycota</taxon>
        <taxon>Peronosporomycetes</taxon>
        <taxon>Peronosporales</taxon>
        <taxon>Peronosporaceae</taxon>
        <taxon>Phytophthora</taxon>
    </lineage>
</organism>
<name>A0A081AEE9_PHYNI</name>
<dbReference type="AlphaFoldDB" id="A0A081AEE9"/>
<dbReference type="EMBL" id="ANJA01001416">
    <property type="protein sequence ID" value="ETO77260.1"/>
    <property type="molecule type" value="Genomic_DNA"/>
</dbReference>
<proteinExistence type="predicted"/>